<feature type="compositionally biased region" description="Basic and acidic residues" evidence="1">
    <location>
        <begin position="91"/>
        <end position="105"/>
    </location>
</feature>
<evidence type="ECO:0000313" key="2">
    <source>
        <dbReference type="EMBL" id="GJM99880.1"/>
    </source>
</evidence>
<evidence type="ECO:0000313" key="3">
    <source>
        <dbReference type="Proteomes" id="UP001054889"/>
    </source>
</evidence>
<feature type="compositionally biased region" description="Basic and acidic residues" evidence="1">
    <location>
        <begin position="118"/>
        <end position="130"/>
    </location>
</feature>
<proteinExistence type="predicted"/>
<evidence type="ECO:0000256" key="1">
    <source>
        <dbReference type="SAM" id="MobiDB-lite"/>
    </source>
</evidence>
<feature type="region of interest" description="Disordered" evidence="1">
    <location>
        <begin position="74"/>
        <end position="130"/>
    </location>
</feature>
<protein>
    <submittedName>
        <fullName evidence="2">Uncharacterized protein</fullName>
    </submittedName>
</protein>
<dbReference type="AlphaFoldDB" id="A0AAV5CP66"/>
<reference evidence="2" key="2">
    <citation type="submission" date="2021-12" db="EMBL/GenBank/DDBJ databases">
        <title>Resequencing data analysis of finger millet.</title>
        <authorList>
            <person name="Hatakeyama M."/>
            <person name="Aluri S."/>
            <person name="Balachadran M.T."/>
            <person name="Sivarajan S.R."/>
            <person name="Poveda L."/>
            <person name="Shimizu-Inatsugi R."/>
            <person name="Schlapbach R."/>
            <person name="Sreeman S.M."/>
            <person name="Shimizu K.K."/>
        </authorList>
    </citation>
    <scope>NUCLEOTIDE SEQUENCE</scope>
</reference>
<feature type="compositionally biased region" description="Basic residues" evidence="1">
    <location>
        <begin position="106"/>
        <end position="115"/>
    </location>
</feature>
<dbReference type="Proteomes" id="UP001054889">
    <property type="component" value="Unassembled WGS sequence"/>
</dbReference>
<gene>
    <name evidence="2" type="primary">ga17019</name>
    <name evidence="2" type="ORF">PR202_ga17019</name>
</gene>
<sequence length="167" mass="17433">MAPAAAVVSNLSPAPSGGTTQLQERGGSARPEQGRAVGSVSGGGGEGEWNHAVCHAGHPARAAGWLPPRASCRWKSTREGEGSTAPQGAGEDWRPCRRAGKEVPRRPTRGGKKAVARAGKEGRRADGTQAWEEGRRCTCIGGEWERKGEEAAGSASGGGEERWQRRA</sequence>
<comment type="caution">
    <text evidence="2">The sequence shown here is derived from an EMBL/GenBank/DDBJ whole genome shotgun (WGS) entry which is preliminary data.</text>
</comment>
<feature type="compositionally biased region" description="Polar residues" evidence="1">
    <location>
        <begin position="9"/>
        <end position="23"/>
    </location>
</feature>
<dbReference type="EMBL" id="BQKI01000008">
    <property type="protein sequence ID" value="GJM99880.1"/>
    <property type="molecule type" value="Genomic_DNA"/>
</dbReference>
<keyword evidence="3" id="KW-1185">Reference proteome</keyword>
<reference evidence="2" key="1">
    <citation type="journal article" date="2018" name="DNA Res.">
        <title>Multiple hybrid de novo genome assembly of finger millet, an orphan allotetraploid crop.</title>
        <authorList>
            <person name="Hatakeyama M."/>
            <person name="Aluri S."/>
            <person name="Balachadran M.T."/>
            <person name="Sivarajan S.R."/>
            <person name="Patrignani A."/>
            <person name="Gruter S."/>
            <person name="Poveda L."/>
            <person name="Shimizu-Inatsugi R."/>
            <person name="Baeten J."/>
            <person name="Francoijs K.J."/>
            <person name="Nataraja K.N."/>
            <person name="Reddy Y.A.N."/>
            <person name="Phadnis S."/>
            <person name="Ravikumar R.L."/>
            <person name="Schlapbach R."/>
            <person name="Sreeman S.M."/>
            <person name="Shimizu K.K."/>
        </authorList>
    </citation>
    <scope>NUCLEOTIDE SEQUENCE</scope>
</reference>
<feature type="region of interest" description="Disordered" evidence="1">
    <location>
        <begin position="145"/>
        <end position="167"/>
    </location>
</feature>
<organism evidence="2 3">
    <name type="scientific">Eleusine coracana subsp. coracana</name>
    <dbReference type="NCBI Taxonomy" id="191504"/>
    <lineage>
        <taxon>Eukaryota</taxon>
        <taxon>Viridiplantae</taxon>
        <taxon>Streptophyta</taxon>
        <taxon>Embryophyta</taxon>
        <taxon>Tracheophyta</taxon>
        <taxon>Spermatophyta</taxon>
        <taxon>Magnoliopsida</taxon>
        <taxon>Liliopsida</taxon>
        <taxon>Poales</taxon>
        <taxon>Poaceae</taxon>
        <taxon>PACMAD clade</taxon>
        <taxon>Chloridoideae</taxon>
        <taxon>Cynodonteae</taxon>
        <taxon>Eleusininae</taxon>
        <taxon>Eleusine</taxon>
    </lineage>
</organism>
<accession>A0AAV5CP66</accession>
<feature type="region of interest" description="Disordered" evidence="1">
    <location>
        <begin position="1"/>
        <end position="44"/>
    </location>
</feature>
<name>A0AAV5CP66_ELECO</name>